<protein>
    <recommendedName>
        <fullName evidence="3">Tetratricopeptide repeat protein</fullName>
    </recommendedName>
</protein>
<accession>A0A7X9RTF3</accession>
<dbReference type="InterPro" id="IPR011990">
    <property type="entry name" value="TPR-like_helical_dom_sf"/>
</dbReference>
<comment type="caution">
    <text evidence="1">The sequence shown here is derived from an EMBL/GenBank/DDBJ whole genome shotgun (WGS) entry which is preliminary data.</text>
</comment>
<reference evidence="1 2" key="1">
    <citation type="submission" date="2020-04" db="EMBL/GenBank/DDBJ databases">
        <title>Flammeovirga sp. SR4, a novel species isolated from seawater.</title>
        <authorList>
            <person name="Wang X."/>
        </authorList>
    </citation>
    <scope>NUCLEOTIDE SEQUENCE [LARGE SCALE GENOMIC DNA]</scope>
    <source>
        <strain evidence="1 2">ATCC 23126</strain>
    </source>
</reference>
<proteinExistence type="predicted"/>
<evidence type="ECO:0008006" key="3">
    <source>
        <dbReference type="Google" id="ProtNLM"/>
    </source>
</evidence>
<evidence type="ECO:0000313" key="2">
    <source>
        <dbReference type="Proteomes" id="UP000576082"/>
    </source>
</evidence>
<dbReference type="AlphaFoldDB" id="A0A7X9RTF3"/>
<dbReference type="RefSeq" id="WP_169655302.1">
    <property type="nucleotide sequence ID" value="NZ_JABANE010000008.1"/>
</dbReference>
<dbReference type="EMBL" id="JABANE010000008">
    <property type="protein sequence ID" value="NME67157.1"/>
    <property type="molecule type" value="Genomic_DNA"/>
</dbReference>
<dbReference type="Gene3D" id="1.25.40.10">
    <property type="entry name" value="Tetratricopeptide repeat domain"/>
    <property type="match status" value="1"/>
</dbReference>
<gene>
    <name evidence="1" type="ORF">HHU12_04180</name>
</gene>
<dbReference type="SUPFAM" id="SSF48452">
    <property type="entry name" value="TPR-like"/>
    <property type="match status" value="1"/>
</dbReference>
<organism evidence="1 2">
    <name type="scientific">Flammeovirga aprica JL-4</name>
    <dbReference type="NCBI Taxonomy" id="694437"/>
    <lineage>
        <taxon>Bacteria</taxon>
        <taxon>Pseudomonadati</taxon>
        <taxon>Bacteroidota</taxon>
        <taxon>Cytophagia</taxon>
        <taxon>Cytophagales</taxon>
        <taxon>Flammeovirgaceae</taxon>
        <taxon>Flammeovirga</taxon>
    </lineage>
</organism>
<dbReference type="Proteomes" id="UP000576082">
    <property type="component" value="Unassembled WGS sequence"/>
</dbReference>
<keyword evidence="2" id="KW-1185">Reference proteome</keyword>
<dbReference type="PROSITE" id="PS51257">
    <property type="entry name" value="PROKAR_LIPOPROTEIN"/>
    <property type="match status" value="1"/>
</dbReference>
<evidence type="ECO:0000313" key="1">
    <source>
        <dbReference type="EMBL" id="NME67157.1"/>
    </source>
</evidence>
<sequence length="461" mass="52901">MNYRIYLCTVLVFIVYACAPTFYEKTYEFNKALAEGNYDQAAVMMEASDKMATGRLEFLYYVNSGMVASLQEKFDHSNQMFQKADIFIEDHKKSVLEEGGALLLNPNLSTYGGEDHEKLMVNYFKALNYLELKKYNEAIVECKRMNLALNRLSEKYSSEKKYKRDAFIHVMMGIIYEANKDPNNAFIAYRNALEIYQNDYARLFKMKVPEQLKYDIVRTAQETGLWDDAKKYASEFGIELQKEDDYASLVLLWNNGMSPVKAEWGLNFAIIEGSNGWVTFVNKEYGLSFPYYAGNDQLSVTWIRAVFPKYVERKSFYTKATLSDGSSQYAFSFAQDINAISFKVLEERMLLEFSKTLLRVALKQSVAARVSQENEGWGTALSILGSATESADTRSWQSLPKDILYTRVPLKEGQKTIDIELTNIKGGKEKRTLELPQFRKGEKLVLPYYTLASFDAAAHNF</sequence>
<name>A0A7X9RTF3_9BACT</name>